<evidence type="ECO:0000313" key="2">
    <source>
        <dbReference type="Proteomes" id="UP000030184"/>
    </source>
</evidence>
<dbReference type="OrthoDB" id="8737820at2"/>
<dbReference type="EMBL" id="BBNY01000004">
    <property type="protein sequence ID" value="GAL88702.1"/>
    <property type="molecule type" value="Genomic_DNA"/>
</dbReference>
<protein>
    <submittedName>
        <fullName evidence="1">Uncharacterized protein</fullName>
    </submittedName>
</protein>
<proteinExistence type="predicted"/>
<dbReference type="RefSeq" id="WP_045371439.1">
    <property type="nucleotide sequence ID" value="NZ_BBNY01000004.1"/>
</dbReference>
<organism evidence="1 2">
    <name type="scientific">Jejuia pallidilutea</name>
    <dbReference type="NCBI Taxonomy" id="504487"/>
    <lineage>
        <taxon>Bacteria</taxon>
        <taxon>Pseudomonadati</taxon>
        <taxon>Bacteroidota</taxon>
        <taxon>Flavobacteriia</taxon>
        <taxon>Flavobacteriales</taxon>
        <taxon>Flavobacteriaceae</taxon>
        <taxon>Jejuia</taxon>
    </lineage>
</organism>
<comment type="caution">
    <text evidence="1">The sequence shown here is derived from an EMBL/GenBank/DDBJ whole genome shotgun (WGS) entry which is preliminary data.</text>
</comment>
<sequence>MKLTKNFLPFGMLLIFVFLATINLSCSKDSDAILEALEEENPIEEEVYYEDTNLYSVVNDTVKVFSGEIKELYVLENDSLFDSTDIRITAISAPEFGDIRIKNDATLEYTAPETFKKTTETLAYSIEATKTNGEVFTGEAKVIIVVEGKNYMFTYQAKNQLRERFTNGYILGPGFSDDIDKVKEFTSRFLSNPSEYRPKFGESGNLPPRGQYLHTSAIYAYVMDDVTLANAIANEIIETVKNNSLNTAFWNNSNVLRWDTENALWIQTSKIKKLLDSYYFVKYLQTSLTNEDVSTIESWFNRFSDLAYRALKDRLEIYLGNNWDTKGESKFIHNGLYPSLGSTSTANPVQDANGNDLKQFTMSWAQDIYNNRQWEYVAYIHSVAVKNNDWERENWARQFVKSFIKYAVFADGTMAELWRNRDDDPTRGVFYSYVSLGAVIQIAHADAMANHFPSDKLYDYKTSEGIVHGSTNLTDTGYVGGSTTDGETEKSLLTVLKAQSNYLRSSANGGWNDLRFFRKSNNTVVPLSTVGKRQPSAIPAIANLYYKDNDLKDFYTYNTSVGYPSKVEINEGYLASMWEANEDMGSWGNLIFGAMWYEQENNFFN</sequence>
<keyword evidence="2" id="KW-1185">Reference proteome</keyword>
<dbReference type="AlphaFoldDB" id="A0A098LQF5"/>
<gene>
    <name evidence="1" type="ORF">JCM19538_1137</name>
</gene>
<dbReference type="Proteomes" id="UP000030184">
    <property type="component" value="Unassembled WGS sequence"/>
</dbReference>
<evidence type="ECO:0000313" key="1">
    <source>
        <dbReference type="EMBL" id="GAL88702.1"/>
    </source>
</evidence>
<reference evidence="2" key="1">
    <citation type="journal article" date="2014" name="Genome Announc.">
        <title>Draft Genome Sequence of Marine Flavobacterium Jejuia pallidilutea Strain 11shimoA1 and Pigmentation Mutants.</title>
        <authorList>
            <person name="Takatani N."/>
            <person name="Nakanishi M."/>
            <person name="Meirelles P."/>
            <person name="Mino S."/>
            <person name="Suda W."/>
            <person name="Oshima K."/>
            <person name="Hattori M."/>
            <person name="Ohkuma M."/>
            <person name="Hosokawa M."/>
            <person name="Miyashita K."/>
            <person name="Thompson F.L."/>
            <person name="Niwa A."/>
            <person name="Sawabe T."/>
            <person name="Sawabe T."/>
        </authorList>
    </citation>
    <scope>NUCLEOTIDE SEQUENCE [LARGE SCALE GENOMIC DNA]</scope>
    <source>
        <strain evidence="2">JCM 19538</strain>
    </source>
</reference>
<accession>A0A098LQF5</accession>
<name>A0A098LQF5_9FLAO</name>